<dbReference type="GO" id="GO:0033818">
    <property type="term" value="F:beta-ketoacyl-acyl-carrier-protein synthase III activity"/>
    <property type="evidence" value="ECO:0007669"/>
    <property type="project" value="UniProtKB-UniRule"/>
</dbReference>
<evidence type="ECO:0000256" key="8">
    <source>
        <dbReference type="ARBA" id="ARBA00023315"/>
    </source>
</evidence>
<dbReference type="CDD" id="cd00830">
    <property type="entry name" value="KAS_III"/>
    <property type="match status" value="1"/>
</dbReference>
<proteinExistence type="inferred from homology"/>
<evidence type="ECO:0000256" key="3">
    <source>
        <dbReference type="ARBA" id="ARBA00022516"/>
    </source>
</evidence>
<evidence type="ECO:0000313" key="13">
    <source>
        <dbReference type="Proteomes" id="UP000199028"/>
    </source>
</evidence>
<comment type="function">
    <text evidence="9">Catalyzes the condensation reaction of fatty acid synthesis by the addition to an acyl acceptor of two carbons from malonyl-ACP. Catalyzes the first condensation reaction which initiates fatty acid synthesis and may therefore play a role in governing the total rate of fatty acid production. Possesses both acetoacetyl-ACP synthase and acetyl transacylase activities. Its substrate specificity determines the biosynthesis of branched-chain and/or straight-chain of fatty acids.</text>
</comment>
<comment type="domain">
    <text evidence="9">The last Arg residue of the ACP-binding site is essential for the weak association between ACP/AcpP and FabH.</text>
</comment>
<evidence type="ECO:0000313" key="12">
    <source>
        <dbReference type="EMBL" id="SEP88609.1"/>
    </source>
</evidence>
<dbReference type="Pfam" id="PF08541">
    <property type="entry name" value="ACP_syn_III_C"/>
    <property type="match status" value="1"/>
</dbReference>
<evidence type="ECO:0000259" key="10">
    <source>
        <dbReference type="Pfam" id="PF08541"/>
    </source>
</evidence>
<dbReference type="HAMAP" id="MF_01815">
    <property type="entry name" value="FabH"/>
    <property type="match status" value="1"/>
</dbReference>
<feature type="active site" evidence="9">
    <location>
        <position position="278"/>
    </location>
</feature>
<evidence type="ECO:0000256" key="1">
    <source>
        <dbReference type="ARBA" id="ARBA00008642"/>
    </source>
</evidence>
<keyword evidence="8 9" id="KW-0012">Acyltransferase</keyword>
<dbReference type="AlphaFoldDB" id="A0A1H9BIA6"/>
<dbReference type="PANTHER" id="PTHR34069">
    <property type="entry name" value="3-OXOACYL-[ACYL-CARRIER-PROTEIN] SYNTHASE 3"/>
    <property type="match status" value="1"/>
</dbReference>
<dbReference type="Proteomes" id="UP000199028">
    <property type="component" value="Unassembled WGS sequence"/>
</dbReference>
<feature type="active site" evidence="9">
    <location>
        <position position="248"/>
    </location>
</feature>
<dbReference type="GO" id="GO:0006633">
    <property type="term" value="P:fatty acid biosynthetic process"/>
    <property type="evidence" value="ECO:0007669"/>
    <property type="project" value="UniProtKB-UniRule"/>
</dbReference>
<keyword evidence="7 9" id="KW-0275">Fatty acid biosynthesis</keyword>
<gene>
    <name evidence="9" type="primary">fabH</name>
    <name evidence="12" type="ORF">SAMN05216195_101492</name>
</gene>
<dbReference type="Pfam" id="PF08545">
    <property type="entry name" value="ACP_syn_III"/>
    <property type="match status" value="1"/>
</dbReference>
<comment type="subcellular location">
    <subcellularLocation>
        <location evidence="9">Cytoplasm</location>
    </subcellularLocation>
</comment>
<feature type="domain" description="Beta-ketoacyl-[acyl-carrier-protein] synthase III C-terminal" evidence="10">
    <location>
        <begin position="234"/>
        <end position="321"/>
    </location>
</feature>
<dbReference type="NCBIfam" id="NF006829">
    <property type="entry name" value="PRK09352.1"/>
    <property type="match status" value="1"/>
</dbReference>
<dbReference type="NCBIfam" id="TIGR00747">
    <property type="entry name" value="fabH"/>
    <property type="match status" value="1"/>
</dbReference>
<keyword evidence="9" id="KW-0511">Multifunctional enzyme</keyword>
<dbReference type="InterPro" id="IPR013751">
    <property type="entry name" value="ACP_syn_III_N"/>
</dbReference>
<evidence type="ECO:0000256" key="9">
    <source>
        <dbReference type="HAMAP-Rule" id="MF_01815"/>
    </source>
</evidence>
<protein>
    <recommendedName>
        <fullName evidence="9">Beta-ketoacyl-[acyl-carrier-protein] synthase III</fullName>
        <shortName evidence="9">Beta-ketoacyl-ACP synthase III</shortName>
        <shortName evidence="9">KAS III</shortName>
        <ecNumber evidence="9">2.3.1.180</ecNumber>
    </recommendedName>
    <alternativeName>
        <fullName evidence="9">3-oxoacyl-[acyl-carrier-protein] synthase 3</fullName>
    </alternativeName>
    <alternativeName>
        <fullName evidence="9">3-oxoacyl-[acyl-carrier-protein] synthase III</fullName>
    </alternativeName>
</protein>
<dbReference type="InterPro" id="IPR016039">
    <property type="entry name" value="Thiolase-like"/>
</dbReference>
<evidence type="ECO:0000256" key="5">
    <source>
        <dbReference type="ARBA" id="ARBA00022832"/>
    </source>
</evidence>
<comment type="catalytic activity">
    <reaction evidence="9">
        <text>malonyl-[ACP] + acetyl-CoA + H(+) = 3-oxobutanoyl-[ACP] + CO2 + CoA</text>
        <dbReference type="Rhea" id="RHEA:12080"/>
        <dbReference type="Rhea" id="RHEA-COMP:9623"/>
        <dbReference type="Rhea" id="RHEA-COMP:9625"/>
        <dbReference type="ChEBI" id="CHEBI:15378"/>
        <dbReference type="ChEBI" id="CHEBI:16526"/>
        <dbReference type="ChEBI" id="CHEBI:57287"/>
        <dbReference type="ChEBI" id="CHEBI:57288"/>
        <dbReference type="ChEBI" id="CHEBI:78449"/>
        <dbReference type="ChEBI" id="CHEBI:78450"/>
        <dbReference type="EC" id="2.3.1.180"/>
    </reaction>
</comment>
<dbReference type="SUPFAM" id="SSF53901">
    <property type="entry name" value="Thiolase-like"/>
    <property type="match status" value="1"/>
</dbReference>
<evidence type="ECO:0000256" key="7">
    <source>
        <dbReference type="ARBA" id="ARBA00023160"/>
    </source>
</evidence>
<evidence type="ECO:0000256" key="2">
    <source>
        <dbReference type="ARBA" id="ARBA00022490"/>
    </source>
</evidence>
<evidence type="ECO:0000256" key="4">
    <source>
        <dbReference type="ARBA" id="ARBA00022679"/>
    </source>
</evidence>
<dbReference type="RefSeq" id="WP_211335383.1">
    <property type="nucleotide sequence ID" value="NZ_FOFT01000001.1"/>
</dbReference>
<dbReference type="Gene3D" id="3.40.47.10">
    <property type="match status" value="1"/>
</dbReference>
<feature type="domain" description="Beta-ketoacyl-[acyl-carrier-protein] synthase III N-terminal" evidence="11">
    <location>
        <begin position="107"/>
        <end position="187"/>
    </location>
</feature>
<accession>A0A1H9BIA6</accession>
<dbReference type="GO" id="GO:0004315">
    <property type="term" value="F:3-oxoacyl-[acyl-carrier-protein] synthase activity"/>
    <property type="evidence" value="ECO:0007669"/>
    <property type="project" value="InterPro"/>
</dbReference>
<comment type="pathway">
    <text evidence="9">Lipid metabolism; fatty acid biosynthesis.</text>
</comment>
<keyword evidence="13" id="KW-1185">Reference proteome</keyword>
<feature type="region of interest" description="ACP-binding" evidence="9">
    <location>
        <begin position="249"/>
        <end position="253"/>
    </location>
</feature>
<dbReference type="EMBL" id="FOFT01000001">
    <property type="protein sequence ID" value="SEP88609.1"/>
    <property type="molecule type" value="Genomic_DNA"/>
</dbReference>
<evidence type="ECO:0000256" key="6">
    <source>
        <dbReference type="ARBA" id="ARBA00023098"/>
    </source>
</evidence>
<dbReference type="PANTHER" id="PTHR34069:SF2">
    <property type="entry name" value="BETA-KETOACYL-[ACYL-CARRIER-PROTEIN] SYNTHASE III"/>
    <property type="match status" value="1"/>
</dbReference>
<sequence>MPPPTAAITAIATCLPATKVTNADLSQRLDTTDHWIRSRTGIAERRRAAGENPVLSMAASAGAAALEAAGCHAVDLVMLATSSPDRPSPAMAPQLASRLGLGFVPAFDISAVCSGFLYATNVASSLIRSGSFRNILIVASEAYSRILDPDDRATSVIFGDGAGAALLTAEETPLGSTVLAGDWGSDGNGCDLIRVGPVDDCGDAARNYFAMSGPEVYLRAIDTMSKSVKAVSERCSWRVDEIDVLVPHQANERIIHAVAKKLSMSAGSAVVSLEKTGNTAAASIPLALAHAITAGALRVGDRVVMTAFGGGLTWASTAVRWGEVELAEVEL</sequence>
<keyword evidence="5 9" id="KW-0276">Fatty acid metabolism</keyword>
<feature type="active site" evidence="9">
    <location>
        <position position="113"/>
    </location>
</feature>
<evidence type="ECO:0000259" key="11">
    <source>
        <dbReference type="Pfam" id="PF08545"/>
    </source>
</evidence>
<keyword evidence="2 9" id="KW-0963">Cytoplasm</keyword>
<dbReference type="EC" id="2.3.1.180" evidence="9"/>
<reference evidence="13" key="1">
    <citation type="submission" date="2016-10" db="EMBL/GenBank/DDBJ databases">
        <authorList>
            <person name="Varghese N."/>
            <person name="Submissions S."/>
        </authorList>
    </citation>
    <scope>NUCLEOTIDE SEQUENCE [LARGE SCALE GENOMIC DNA]</scope>
    <source>
        <strain evidence="13">CGMCC 4.578</strain>
    </source>
</reference>
<comment type="similarity">
    <text evidence="1 9">Belongs to the thiolase-like superfamily. FabH family.</text>
</comment>
<keyword evidence="3 9" id="KW-0444">Lipid biosynthesis</keyword>
<keyword evidence="4 9" id="KW-0808">Transferase</keyword>
<dbReference type="GO" id="GO:0005737">
    <property type="term" value="C:cytoplasm"/>
    <property type="evidence" value="ECO:0007669"/>
    <property type="project" value="UniProtKB-SubCell"/>
</dbReference>
<organism evidence="12 13">
    <name type="scientific">Lentzea flaviverrucosa</name>
    <dbReference type="NCBI Taxonomy" id="200379"/>
    <lineage>
        <taxon>Bacteria</taxon>
        <taxon>Bacillati</taxon>
        <taxon>Actinomycetota</taxon>
        <taxon>Actinomycetes</taxon>
        <taxon>Pseudonocardiales</taxon>
        <taxon>Pseudonocardiaceae</taxon>
        <taxon>Lentzea</taxon>
    </lineage>
</organism>
<comment type="subunit">
    <text evidence="9">Homodimer.</text>
</comment>
<dbReference type="InterPro" id="IPR013747">
    <property type="entry name" value="ACP_syn_III_C"/>
</dbReference>
<dbReference type="InterPro" id="IPR004655">
    <property type="entry name" value="FabH"/>
</dbReference>
<keyword evidence="6 9" id="KW-0443">Lipid metabolism</keyword>
<name>A0A1H9BIA6_9PSEU</name>
<dbReference type="GO" id="GO:0044550">
    <property type="term" value="P:secondary metabolite biosynthetic process"/>
    <property type="evidence" value="ECO:0007669"/>
    <property type="project" value="TreeGrafter"/>
</dbReference>
<dbReference type="UniPathway" id="UPA00094"/>